<dbReference type="AlphaFoldDB" id="A4N4G7"/>
<protein>
    <submittedName>
        <fullName evidence="1">Uncharacterized protein</fullName>
    </submittedName>
</protein>
<accession>A4N4G7</accession>
<evidence type="ECO:0000313" key="1">
    <source>
        <dbReference type="EMBL" id="EDJ90970.1"/>
    </source>
</evidence>
<evidence type="ECO:0000313" key="2">
    <source>
        <dbReference type="Proteomes" id="UP000003798"/>
    </source>
</evidence>
<gene>
    <name evidence="1" type="ORF">CGSHi22421_03938</name>
</gene>
<feature type="non-terminal residue" evidence="1">
    <location>
        <position position="1"/>
    </location>
</feature>
<proteinExistence type="predicted"/>
<name>A4N4G7_HAEIF</name>
<sequence length="36" mass="4150">DRNLIEGSTPQKQFIKLMEEFGELCSSVAKFILFET</sequence>
<dbReference type="EMBL" id="AAZE01000007">
    <property type="protein sequence ID" value="EDJ90970.1"/>
    <property type="molecule type" value="Genomic_DNA"/>
</dbReference>
<dbReference type="Proteomes" id="UP000003798">
    <property type="component" value="Unassembled WGS sequence"/>
</dbReference>
<reference evidence="1 2" key="1">
    <citation type="journal article" date="2007" name="Genome Biol.">
        <title>Characterization and modeling of the Haemophilus influenzae core and supragenomes based on the complete genomic sequences of Rd and 12 clinical nontypeable strains.</title>
        <authorList>
            <person name="Hogg J.S."/>
            <person name="Hu F.Z."/>
            <person name="Janto B."/>
            <person name="Boissy R."/>
            <person name="Hayes J."/>
            <person name="Keefe R."/>
            <person name="Post J.C."/>
            <person name="Ehrlich G.D."/>
        </authorList>
    </citation>
    <scope>NUCLEOTIDE SEQUENCE [LARGE SCALE GENOMIC DNA]</scope>
    <source>
        <strain evidence="1 2">R3021</strain>
    </source>
</reference>
<organism evidence="1 2">
    <name type="scientific">Haemophilus influenzae R3021</name>
    <dbReference type="NCBI Taxonomy" id="375432"/>
    <lineage>
        <taxon>Bacteria</taxon>
        <taxon>Pseudomonadati</taxon>
        <taxon>Pseudomonadota</taxon>
        <taxon>Gammaproteobacteria</taxon>
        <taxon>Pasteurellales</taxon>
        <taxon>Pasteurellaceae</taxon>
        <taxon>Haemophilus</taxon>
    </lineage>
</organism>